<protein>
    <submittedName>
        <fullName evidence="3">Thrombospondin type-1 domain-containing protein 4</fullName>
    </submittedName>
</protein>
<dbReference type="PANTHER" id="PTHR13723:SF281">
    <property type="entry name" value="PAPILIN"/>
    <property type="match status" value="1"/>
</dbReference>
<keyword evidence="2" id="KW-0964">Secreted</keyword>
<dbReference type="SMART" id="SM00209">
    <property type="entry name" value="TSP1"/>
    <property type="match status" value="1"/>
</dbReference>
<evidence type="ECO:0000256" key="1">
    <source>
        <dbReference type="ARBA" id="ARBA00004613"/>
    </source>
</evidence>
<organism evidence="3 4">
    <name type="scientific">Ilyodon furcidens</name>
    <name type="common">goldbreast splitfin</name>
    <dbReference type="NCBI Taxonomy" id="33524"/>
    <lineage>
        <taxon>Eukaryota</taxon>
        <taxon>Metazoa</taxon>
        <taxon>Chordata</taxon>
        <taxon>Craniata</taxon>
        <taxon>Vertebrata</taxon>
        <taxon>Euteleostomi</taxon>
        <taxon>Actinopterygii</taxon>
        <taxon>Neopterygii</taxon>
        <taxon>Teleostei</taxon>
        <taxon>Neoteleostei</taxon>
        <taxon>Acanthomorphata</taxon>
        <taxon>Ovalentaria</taxon>
        <taxon>Atherinomorphae</taxon>
        <taxon>Cyprinodontiformes</taxon>
        <taxon>Goodeidae</taxon>
        <taxon>Ilyodon</taxon>
    </lineage>
</organism>
<comment type="subcellular location">
    <subcellularLocation>
        <location evidence="1">Secreted</location>
    </subcellularLocation>
</comment>
<keyword evidence="4" id="KW-1185">Reference proteome</keyword>
<dbReference type="PROSITE" id="PS50092">
    <property type="entry name" value="TSP1"/>
    <property type="match status" value="1"/>
</dbReference>
<dbReference type="InterPro" id="IPR036383">
    <property type="entry name" value="TSP1_rpt_sf"/>
</dbReference>
<dbReference type="PANTHER" id="PTHR13723">
    <property type="entry name" value="ADAMTS A DISINTEGRIN AND METALLOPROTEASE WITH THROMBOSPONDIN MOTIFS PROTEASE"/>
    <property type="match status" value="1"/>
</dbReference>
<comment type="caution">
    <text evidence="3">The sequence shown here is derived from an EMBL/GenBank/DDBJ whole genome shotgun (WGS) entry which is preliminary data.</text>
</comment>
<evidence type="ECO:0000256" key="2">
    <source>
        <dbReference type="ARBA" id="ARBA00022525"/>
    </source>
</evidence>
<accession>A0ABV0TRP2</accession>
<dbReference type="Proteomes" id="UP001482620">
    <property type="component" value="Unassembled WGS sequence"/>
</dbReference>
<dbReference type="Gene3D" id="2.20.100.10">
    <property type="entry name" value="Thrombospondin type-1 (TSP1) repeat"/>
    <property type="match status" value="1"/>
</dbReference>
<reference evidence="3 4" key="1">
    <citation type="submission" date="2021-06" db="EMBL/GenBank/DDBJ databases">
        <authorList>
            <person name="Palmer J.M."/>
        </authorList>
    </citation>
    <scope>NUCLEOTIDE SEQUENCE [LARGE SCALE GENOMIC DNA]</scope>
    <source>
        <strain evidence="4">if_2019</strain>
        <tissue evidence="3">Muscle</tissue>
    </source>
</reference>
<evidence type="ECO:0000313" key="4">
    <source>
        <dbReference type="Proteomes" id="UP001482620"/>
    </source>
</evidence>
<dbReference type="Pfam" id="PF19030">
    <property type="entry name" value="TSP1_ADAMTS"/>
    <property type="match status" value="1"/>
</dbReference>
<dbReference type="InterPro" id="IPR000884">
    <property type="entry name" value="TSP1_rpt"/>
</dbReference>
<name>A0ABV0TRP2_9TELE</name>
<proteinExistence type="predicted"/>
<sequence length="115" mass="12688">MNLRPTNIENCDMGACAKSWFYTEWGNRCSAECGMGVQTRGVLCLTNHISTLPLEGCGNERPADSQVCNNGPCDNRIEWFTGPWSQVQRRQKALAGTFCALQNVAQAVSRGQWCA</sequence>
<evidence type="ECO:0000313" key="3">
    <source>
        <dbReference type="EMBL" id="MEQ2234248.1"/>
    </source>
</evidence>
<dbReference type="EMBL" id="JAHRIQ010039119">
    <property type="protein sequence ID" value="MEQ2234248.1"/>
    <property type="molecule type" value="Genomic_DNA"/>
</dbReference>
<dbReference type="InterPro" id="IPR050439">
    <property type="entry name" value="ADAMTS_ADAMTS-like"/>
</dbReference>
<dbReference type="SUPFAM" id="SSF82895">
    <property type="entry name" value="TSP-1 type 1 repeat"/>
    <property type="match status" value="1"/>
</dbReference>
<gene>
    <name evidence="3" type="primary">THSD4</name>
    <name evidence="3" type="ORF">ILYODFUR_029990</name>
</gene>